<dbReference type="InterPro" id="IPR020806">
    <property type="entry name" value="PKS_PP-bd"/>
</dbReference>
<dbReference type="Pfam" id="PF00550">
    <property type="entry name" value="PP-binding"/>
    <property type="match status" value="1"/>
</dbReference>
<name>A0A810NAQ8_9ACTN</name>
<dbReference type="InterPro" id="IPR009081">
    <property type="entry name" value="PP-bd_ACP"/>
</dbReference>
<evidence type="ECO:0000259" key="3">
    <source>
        <dbReference type="PROSITE" id="PS50075"/>
    </source>
</evidence>
<reference evidence="4" key="1">
    <citation type="submission" date="2020-08" db="EMBL/GenBank/DDBJ databases">
        <title>Whole genome shotgun sequence of Polymorphospora rubra NBRC 101157.</title>
        <authorList>
            <person name="Komaki H."/>
            <person name="Tamura T."/>
        </authorList>
    </citation>
    <scope>NUCLEOTIDE SEQUENCE</scope>
    <source>
        <strain evidence="4">NBRC 101157</strain>
    </source>
</reference>
<dbReference type="SUPFAM" id="SSF47336">
    <property type="entry name" value="ACP-like"/>
    <property type="match status" value="1"/>
</dbReference>
<dbReference type="GO" id="GO:0006633">
    <property type="term" value="P:fatty acid biosynthetic process"/>
    <property type="evidence" value="ECO:0007669"/>
    <property type="project" value="TreeGrafter"/>
</dbReference>
<dbReference type="GO" id="GO:0004312">
    <property type="term" value="F:fatty acid synthase activity"/>
    <property type="evidence" value="ECO:0007669"/>
    <property type="project" value="TreeGrafter"/>
</dbReference>
<dbReference type="RefSeq" id="WP_212818792.1">
    <property type="nucleotide sequence ID" value="NZ_AP023359.1"/>
</dbReference>
<dbReference type="AlphaFoldDB" id="A0A810NAQ8"/>
<dbReference type="PANTHER" id="PTHR43775:SF37">
    <property type="entry name" value="SI:DKEY-61P9.11"/>
    <property type="match status" value="1"/>
</dbReference>
<dbReference type="SMART" id="SM00823">
    <property type="entry name" value="PKS_PP"/>
    <property type="match status" value="1"/>
</dbReference>
<gene>
    <name evidence="4" type="ORF">Prubr_65050</name>
</gene>
<keyword evidence="5" id="KW-1185">Reference proteome</keyword>
<dbReference type="GO" id="GO:0005737">
    <property type="term" value="C:cytoplasm"/>
    <property type="evidence" value="ECO:0007669"/>
    <property type="project" value="TreeGrafter"/>
</dbReference>
<dbReference type="GO" id="GO:0031177">
    <property type="term" value="F:phosphopantetheine binding"/>
    <property type="evidence" value="ECO:0007669"/>
    <property type="project" value="InterPro"/>
</dbReference>
<sequence length="95" mass="10461">MLLTGTIDEVRDELQDWMCRRLAVAGRIPVNAVDPNQPMSAYGLDSLTAVAVLTEIEHHVGREVDVSAVWEYPTIAAFTEWLSGQLVPAEGDQSH</sequence>
<dbReference type="InterPro" id="IPR050091">
    <property type="entry name" value="PKS_NRPS_Biosynth_Enz"/>
</dbReference>
<protein>
    <recommendedName>
        <fullName evidence="3">Carrier domain-containing protein</fullName>
    </recommendedName>
</protein>
<dbReference type="InterPro" id="IPR006162">
    <property type="entry name" value="Ppantetheine_attach_site"/>
</dbReference>
<dbReference type="PROSITE" id="PS00012">
    <property type="entry name" value="PHOSPHOPANTETHEINE"/>
    <property type="match status" value="1"/>
</dbReference>
<dbReference type="KEGG" id="pry:Prubr_65050"/>
<feature type="domain" description="Carrier" evidence="3">
    <location>
        <begin position="8"/>
        <end position="86"/>
    </location>
</feature>
<dbReference type="PANTHER" id="PTHR43775">
    <property type="entry name" value="FATTY ACID SYNTHASE"/>
    <property type="match status" value="1"/>
</dbReference>
<dbReference type="GO" id="GO:0005886">
    <property type="term" value="C:plasma membrane"/>
    <property type="evidence" value="ECO:0007669"/>
    <property type="project" value="TreeGrafter"/>
</dbReference>
<evidence type="ECO:0000256" key="1">
    <source>
        <dbReference type="ARBA" id="ARBA00022450"/>
    </source>
</evidence>
<accession>A0A810NAQ8</accession>
<keyword evidence="2" id="KW-0597">Phosphoprotein</keyword>
<dbReference type="PROSITE" id="PS50075">
    <property type="entry name" value="CARRIER"/>
    <property type="match status" value="1"/>
</dbReference>
<dbReference type="Proteomes" id="UP000680866">
    <property type="component" value="Chromosome"/>
</dbReference>
<dbReference type="EMBL" id="AP023359">
    <property type="protein sequence ID" value="BCJ69484.1"/>
    <property type="molecule type" value="Genomic_DNA"/>
</dbReference>
<organism evidence="4 5">
    <name type="scientific">Polymorphospora rubra</name>
    <dbReference type="NCBI Taxonomy" id="338584"/>
    <lineage>
        <taxon>Bacteria</taxon>
        <taxon>Bacillati</taxon>
        <taxon>Actinomycetota</taxon>
        <taxon>Actinomycetes</taxon>
        <taxon>Micromonosporales</taxon>
        <taxon>Micromonosporaceae</taxon>
        <taxon>Polymorphospora</taxon>
    </lineage>
</organism>
<dbReference type="GO" id="GO:0071770">
    <property type="term" value="P:DIM/DIP cell wall layer assembly"/>
    <property type="evidence" value="ECO:0007669"/>
    <property type="project" value="TreeGrafter"/>
</dbReference>
<dbReference type="Gene3D" id="1.10.1200.10">
    <property type="entry name" value="ACP-like"/>
    <property type="match status" value="1"/>
</dbReference>
<evidence type="ECO:0000313" key="5">
    <source>
        <dbReference type="Proteomes" id="UP000680866"/>
    </source>
</evidence>
<keyword evidence="1" id="KW-0596">Phosphopantetheine</keyword>
<dbReference type="SMART" id="SM01294">
    <property type="entry name" value="PKS_PP_betabranch"/>
    <property type="match status" value="1"/>
</dbReference>
<evidence type="ECO:0000313" key="4">
    <source>
        <dbReference type="EMBL" id="BCJ69484.1"/>
    </source>
</evidence>
<dbReference type="InterPro" id="IPR036736">
    <property type="entry name" value="ACP-like_sf"/>
</dbReference>
<evidence type="ECO:0000256" key="2">
    <source>
        <dbReference type="ARBA" id="ARBA00022553"/>
    </source>
</evidence>
<proteinExistence type="predicted"/>